<evidence type="ECO:0000313" key="1">
    <source>
        <dbReference type="EnsemblMetazoa" id="tetur14g01500.1"/>
    </source>
</evidence>
<sequence length="58" mass="6684">MCGSTVVTGEKFARKIWIPEVENVSPSIQKNGELRCHGCFKYQQHMKLSLSHRYVSLM</sequence>
<organism evidence="1 2">
    <name type="scientific">Tetranychus urticae</name>
    <name type="common">Two-spotted spider mite</name>
    <dbReference type="NCBI Taxonomy" id="32264"/>
    <lineage>
        <taxon>Eukaryota</taxon>
        <taxon>Metazoa</taxon>
        <taxon>Ecdysozoa</taxon>
        <taxon>Arthropoda</taxon>
        <taxon>Chelicerata</taxon>
        <taxon>Arachnida</taxon>
        <taxon>Acari</taxon>
        <taxon>Acariformes</taxon>
        <taxon>Trombidiformes</taxon>
        <taxon>Prostigmata</taxon>
        <taxon>Eleutherengona</taxon>
        <taxon>Raphignathae</taxon>
        <taxon>Tetranychoidea</taxon>
        <taxon>Tetranychidae</taxon>
        <taxon>Tetranychus</taxon>
    </lineage>
</organism>
<dbReference type="EMBL" id="CAEY01000210">
    <property type="status" value="NOT_ANNOTATED_CDS"/>
    <property type="molecule type" value="Genomic_DNA"/>
</dbReference>
<dbReference type="Proteomes" id="UP000015104">
    <property type="component" value="Unassembled WGS sequence"/>
</dbReference>
<reference evidence="2" key="1">
    <citation type="submission" date="2011-08" db="EMBL/GenBank/DDBJ databases">
        <authorList>
            <person name="Rombauts S."/>
        </authorList>
    </citation>
    <scope>NUCLEOTIDE SEQUENCE</scope>
    <source>
        <strain evidence="2">London</strain>
    </source>
</reference>
<keyword evidence="2" id="KW-1185">Reference proteome</keyword>
<proteinExistence type="predicted"/>
<protein>
    <submittedName>
        <fullName evidence="1">Uncharacterized protein</fullName>
    </submittedName>
</protein>
<dbReference type="EnsemblMetazoa" id="tetur14g01500.1">
    <property type="protein sequence ID" value="tetur14g01500.1"/>
    <property type="gene ID" value="tetur14g01500"/>
</dbReference>
<name>T1KL80_TETUR</name>
<evidence type="ECO:0000313" key="2">
    <source>
        <dbReference type="Proteomes" id="UP000015104"/>
    </source>
</evidence>
<dbReference type="AlphaFoldDB" id="T1KL80"/>
<accession>T1KL80</accession>
<reference evidence="1" key="2">
    <citation type="submission" date="2015-06" db="UniProtKB">
        <authorList>
            <consortium name="EnsemblMetazoa"/>
        </authorList>
    </citation>
    <scope>IDENTIFICATION</scope>
</reference>
<dbReference type="HOGENOM" id="CLU_2981639_0_0_1"/>